<dbReference type="InterPro" id="IPR004404">
    <property type="entry name" value="DihydroxyA_deHydtase"/>
</dbReference>
<feature type="binding site" evidence="15">
    <location>
        <position position="491"/>
    </location>
    <ligand>
        <name>Mg(2+)</name>
        <dbReference type="ChEBI" id="CHEBI:18420"/>
    </ligand>
</feature>
<feature type="binding site" evidence="15">
    <location>
        <position position="123"/>
    </location>
    <ligand>
        <name>Mg(2+)</name>
        <dbReference type="ChEBI" id="CHEBI:18420"/>
    </ligand>
</feature>
<comment type="cofactor">
    <cofactor evidence="15">
        <name>[2Fe-2S] cluster</name>
        <dbReference type="ChEBI" id="CHEBI:190135"/>
    </cofactor>
    <text evidence="15">Binds 1 [2Fe-2S] cluster per subunit. This cluster acts as a Lewis acid cofactor.</text>
</comment>
<dbReference type="InterPro" id="IPR042096">
    <property type="entry name" value="Dihydro-acid_dehy_C"/>
</dbReference>
<keyword evidence="19" id="KW-1185">Reference proteome</keyword>
<proteinExistence type="inferred from homology"/>
<gene>
    <name evidence="15 18" type="primary">ilvD</name>
    <name evidence="18" type="ORF">G6N73_05790</name>
</gene>
<comment type="caution">
    <text evidence="18">The sequence shown here is derived from an EMBL/GenBank/DDBJ whole genome shotgun (WGS) entry which is preliminary data.</text>
</comment>
<feature type="active site" description="Proton acceptor" evidence="15">
    <location>
        <position position="517"/>
    </location>
</feature>
<protein>
    <recommendedName>
        <fullName evidence="14 15">Dihydroxy-acid dehydratase</fullName>
        <shortName evidence="15">DAD</shortName>
        <ecNumber evidence="14 15">4.2.1.9</ecNumber>
    </recommendedName>
</protein>
<dbReference type="InterPro" id="IPR037237">
    <property type="entry name" value="IlvD/EDD_N"/>
</dbReference>
<evidence type="ECO:0000256" key="11">
    <source>
        <dbReference type="ARBA" id="ARBA00029304"/>
    </source>
</evidence>
<dbReference type="Gene3D" id="3.50.30.80">
    <property type="entry name" value="IlvD/EDD C-terminal domain-like"/>
    <property type="match status" value="1"/>
</dbReference>
<keyword evidence="8 15" id="KW-0411">Iron-sulfur</keyword>
<evidence type="ECO:0000256" key="8">
    <source>
        <dbReference type="ARBA" id="ARBA00023014"/>
    </source>
</evidence>
<evidence type="ECO:0000313" key="19">
    <source>
        <dbReference type="Proteomes" id="UP001642900"/>
    </source>
</evidence>
<evidence type="ECO:0000256" key="5">
    <source>
        <dbReference type="ARBA" id="ARBA00022723"/>
    </source>
</evidence>
<evidence type="ECO:0000259" key="16">
    <source>
        <dbReference type="Pfam" id="PF00920"/>
    </source>
</evidence>
<dbReference type="PANTHER" id="PTHR43661:SF3">
    <property type="entry name" value="D-XYLONATE DEHYDRATASE YAGF-RELATED"/>
    <property type="match status" value="1"/>
</dbReference>
<keyword evidence="4 15" id="KW-0001">2Fe-2S</keyword>
<dbReference type="GO" id="GO:0009099">
    <property type="term" value="P:L-valine biosynthetic process"/>
    <property type="evidence" value="ECO:0007669"/>
    <property type="project" value="UniProtKB-UniRule"/>
</dbReference>
<dbReference type="GO" id="GO:0009097">
    <property type="term" value="P:isoleucine biosynthetic process"/>
    <property type="evidence" value="ECO:0007669"/>
    <property type="project" value="UniProtKB-UniRule"/>
</dbReference>
<comment type="catalytic activity">
    <reaction evidence="15">
        <text>(2R,3R)-2,3-dihydroxy-3-methylpentanoate = (S)-3-methyl-2-oxopentanoate + H2O</text>
        <dbReference type="Rhea" id="RHEA:27694"/>
        <dbReference type="ChEBI" id="CHEBI:15377"/>
        <dbReference type="ChEBI" id="CHEBI:35146"/>
        <dbReference type="ChEBI" id="CHEBI:49258"/>
        <dbReference type="EC" id="4.2.1.9"/>
    </reaction>
</comment>
<dbReference type="InterPro" id="IPR056740">
    <property type="entry name" value="ILV_EDD_C"/>
</dbReference>
<evidence type="ECO:0000256" key="13">
    <source>
        <dbReference type="ARBA" id="ARBA00029437"/>
    </source>
</evidence>
<dbReference type="Pfam" id="PF24877">
    <property type="entry name" value="ILV_EDD_C"/>
    <property type="match status" value="1"/>
</dbReference>
<dbReference type="InterPro" id="IPR020558">
    <property type="entry name" value="DiOHA_6PGluconate_deHydtase_CS"/>
</dbReference>
<comment type="caution">
    <text evidence="15">Lacks conserved residue(s) required for the propagation of feature annotation.</text>
</comment>
<dbReference type="GO" id="GO:0004160">
    <property type="term" value="F:dihydroxy-acid dehydratase activity"/>
    <property type="evidence" value="ECO:0007669"/>
    <property type="project" value="UniProtKB-UniRule"/>
</dbReference>
<name>A0A6G4W7G2_9HYPH</name>
<dbReference type="Proteomes" id="UP001642900">
    <property type="component" value="Unassembled WGS sequence"/>
</dbReference>
<evidence type="ECO:0000313" key="18">
    <source>
        <dbReference type="EMBL" id="NGO50692.1"/>
    </source>
</evidence>
<comment type="catalytic activity">
    <reaction evidence="11">
        <text>(2R)-2,3-dihydroxy-3-methylbutanoate = 3-methyl-2-oxobutanoate + H2O</text>
        <dbReference type="Rhea" id="RHEA:24809"/>
        <dbReference type="ChEBI" id="CHEBI:11851"/>
        <dbReference type="ChEBI" id="CHEBI:15377"/>
        <dbReference type="ChEBI" id="CHEBI:49072"/>
        <dbReference type="EC" id="4.2.1.9"/>
    </reaction>
    <physiologicalReaction direction="left-to-right" evidence="11">
        <dbReference type="Rhea" id="RHEA:24810"/>
    </physiologicalReaction>
</comment>
<evidence type="ECO:0000256" key="12">
    <source>
        <dbReference type="ARBA" id="ARBA00029436"/>
    </source>
</evidence>
<feature type="binding site" evidence="15">
    <location>
        <position position="81"/>
    </location>
    <ligand>
        <name>Mg(2+)</name>
        <dbReference type="ChEBI" id="CHEBI:18420"/>
    </ligand>
</feature>
<accession>A0A6G4W7G2</accession>
<reference evidence="18 19" key="1">
    <citation type="submission" date="2020-02" db="EMBL/GenBank/DDBJ databases">
        <title>Genome sequence of strain CCNWXJ40-4.</title>
        <authorList>
            <person name="Gao J."/>
            <person name="Sun J."/>
        </authorList>
    </citation>
    <scope>NUCLEOTIDE SEQUENCE [LARGE SCALE GENOMIC DNA]</scope>
    <source>
        <strain evidence="18 19">CCNWXJ 40-4</strain>
    </source>
</reference>
<dbReference type="AlphaFoldDB" id="A0A6G4W7G2"/>
<evidence type="ECO:0000256" key="1">
    <source>
        <dbReference type="ARBA" id="ARBA00001946"/>
    </source>
</evidence>
<keyword evidence="5 15" id="KW-0479">Metal-binding</keyword>
<comment type="subunit">
    <text evidence="15">Homodimer.</text>
</comment>
<evidence type="ECO:0000256" key="7">
    <source>
        <dbReference type="ARBA" id="ARBA00023004"/>
    </source>
</evidence>
<dbReference type="RefSeq" id="WP_165024630.1">
    <property type="nucleotide sequence ID" value="NZ_JAAKZF010000004.1"/>
</dbReference>
<evidence type="ECO:0000259" key="17">
    <source>
        <dbReference type="Pfam" id="PF24877"/>
    </source>
</evidence>
<evidence type="ECO:0000256" key="15">
    <source>
        <dbReference type="HAMAP-Rule" id="MF_00012"/>
    </source>
</evidence>
<feature type="domain" description="Dihydroxy-acid/6-phosphogluconate dehydratase N-terminal" evidence="16">
    <location>
        <begin position="34"/>
        <end position="359"/>
    </location>
</feature>
<feature type="modified residue" description="N6-carboxylysine" evidence="15">
    <location>
        <position position="124"/>
    </location>
</feature>
<dbReference type="GO" id="GO:0000287">
    <property type="term" value="F:magnesium ion binding"/>
    <property type="evidence" value="ECO:0007669"/>
    <property type="project" value="UniProtKB-UniRule"/>
</dbReference>
<dbReference type="NCBIfam" id="TIGR00110">
    <property type="entry name" value="ilvD"/>
    <property type="match status" value="1"/>
</dbReference>
<dbReference type="GO" id="GO:0051537">
    <property type="term" value="F:2 iron, 2 sulfur cluster binding"/>
    <property type="evidence" value="ECO:0007669"/>
    <property type="project" value="UniProtKB-UniRule"/>
</dbReference>
<keyword evidence="10 15" id="KW-0100">Branched-chain amino acid biosynthesis</keyword>
<feature type="domain" description="Dihydroxy-acid/6-phosphogluconate dehydratase C-terminal" evidence="17">
    <location>
        <begin position="409"/>
        <end position="605"/>
    </location>
</feature>
<dbReference type="Pfam" id="PF00920">
    <property type="entry name" value="ILVD_EDD_N"/>
    <property type="match status" value="1"/>
</dbReference>
<keyword evidence="9 15" id="KW-0456">Lyase</keyword>
<dbReference type="PROSITE" id="PS00887">
    <property type="entry name" value="ILVD_EDD_2"/>
    <property type="match status" value="1"/>
</dbReference>
<dbReference type="EMBL" id="JAAKZF010000004">
    <property type="protein sequence ID" value="NGO50692.1"/>
    <property type="molecule type" value="Genomic_DNA"/>
</dbReference>
<dbReference type="SUPFAM" id="SSF143975">
    <property type="entry name" value="IlvD/EDD N-terminal domain-like"/>
    <property type="match status" value="1"/>
</dbReference>
<dbReference type="UniPathway" id="UPA00049">
    <property type="reaction ID" value="UER00061"/>
</dbReference>
<dbReference type="EC" id="4.2.1.9" evidence="14 15"/>
<dbReference type="SUPFAM" id="SSF52016">
    <property type="entry name" value="LeuD/IlvD-like"/>
    <property type="match status" value="1"/>
</dbReference>
<keyword evidence="6 15" id="KW-0460">Magnesium</keyword>
<dbReference type="NCBIfam" id="NF009103">
    <property type="entry name" value="PRK12448.1"/>
    <property type="match status" value="1"/>
</dbReference>
<feature type="binding site" description="via carbamate group" evidence="15">
    <location>
        <position position="124"/>
    </location>
    <ligand>
        <name>Mg(2+)</name>
        <dbReference type="ChEBI" id="CHEBI:18420"/>
    </ligand>
</feature>
<comment type="similarity">
    <text evidence="2 15">Belongs to the IlvD/Edd family.</text>
</comment>
<evidence type="ECO:0000256" key="2">
    <source>
        <dbReference type="ARBA" id="ARBA00006486"/>
    </source>
</evidence>
<sequence>MPPYRSRTTTHGRNMAGARGLWRATGMKDSDFGKPIIAVVNSFTQFVPGHVHLKDLGQLVAREIEKAGGVAKEFNTIAVDDGIAMGHDGMLYSLPSREIIADSVEYMVNAHCADAMVCISNCDKITPGMLMASLRLNIPTVFVSGGPMEAGKVVLAGKTQALDLVDAMVAAADDRVSDEDVKTIERSACPTCGSCSGMFTANSMNCLTEALGLSLPGNGSTLATHADRKRLFVEAGHLIVDLAQRYYEQDDETALPRTIASKGAFENAMTLDIAMGGSTNTVLHILAAAHEGEIDFDLEDIDRLSRRVPVLCKVAPAKADVHMEDVHRAGGIMAILGQLDEAGLINRDLPTVHTATMGDALDRWDISRTNSESVRKFFMAAPGGVPTQVAFSQERRWDELDLDREKGAIRNVEHAFSKDGGLAVLSGNLALDGCIVKTAGVDESILKFAGPARVFESQDATVKSILSGHIREGDVLVIRYEGPRGGPGMQEMLYPTSYLKSKGLGKACALITDGRFSGGTSGLSIGHVSPEAAEGGTIGLVREGDRIEIDIPNRTIHLAVDEATLTARRAEQDAAGWKPVEQRKRKVTTALKAYAAFATSASRGAVRDLGEG</sequence>
<evidence type="ECO:0000256" key="9">
    <source>
        <dbReference type="ARBA" id="ARBA00023239"/>
    </source>
</evidence>
<comment type="cofactor">
    <cofactor evidence="1 15">
        <name>Mg(2+)</name>
        <dbReference type="ChEBI" id="CHEBI:18420"/>
    </cofactor>
</comment>
<comment type="pathway">
    <text evidence="13 15">Amino-acid biosynthesis; L-isoleucine biosynthesis; L-isoleucine from 2-oxobutanoate: step 3/4.</text>
</comment>
<keyword evidence="3 15" id="KW-0028">Amino-acid biosynthesis</keyword>
<dbReference type="UniPathway" id="UPA00047">
    <property type="reaction ID" value="UER00057"/>
</dbReference>
<organism evidence="18 19">
    <name type="scientific">Allomesorhizobium camelthorni</name>
    <dbReference type="NCBI Taxonomy" id="475069"/>
    <lineage>
        <taxon>Bacteria</taxon>
        <taxon>Pseudomonadati</taxon>
        <taxon>Pseudomonadota</taxon>
        <taxon>Alphaproteobacteria</taxon>
        <taxon>Hyphomicrobiales</taxon>
        <taxon>Phyllobacteriaceae</taxon>
        <taxon>Allomesorhizobium</taxon>
    </lineage>
</organism>
<keyword evidence="7 15" id="KW-0408">Iron</keyword>
<comment type="pathway">
    <text evidence="12 15">Amino-acid biosynthesis; L-valine biosynthesis; L-valine from pyruvate: step 3/4.</text>
</comment>
<evidence type="ECO:0000256" key="14">
    <source>
        <dbReference type="ARBA" id="ARBA00029490"/>
    </source>
</evidence>
<dbReference type="InterPro" id="IPR000581">
    <property type="entry name" value="ILV_EDD_N"/>
</dbReference>
<evidence type="ECO:0000256" key="4">
    <source>
        <dbReference type="ARBA" id="ARBA00022714"/>
    </source>
</evidence>
<dbReference type="HAMAP" id="MF_00012">
    <property type="entry name" value="IlvD"/>
    <property type="match status" value="1"/>
</dbReference>
<evidence type="ECO:0000256" key="10">
    <source>
        <dbReference type="ARBA" id="ARBA00023304"/>
    </source>
</evidence>
<dbReference type="FunFam" id="3.50.30.80:FF:000001">
    <property type="entry name" value="Dihydroxy-acid dehydratase"/>
    <property type="match status" value="1"/>
</dbReference>
<dbReference type="GO" id="GO:0005829">
    <property type="term" value="C:cytosol"/>
    <property type="evidence" value="ECO:0007669"/>
    <property type="project" value="TreeGrafter"/>
</dbReference>
<dbReference type="PANTHER" id="PTHR43661">
    <property type="entry name" value="D-XYLONATE DEHYDRATASE"/>
    <property type="match status" value="1"/>
</dbReference>
<evidence type="ECO:0000256" key="3">
    <source>
        <dbReference type="ARBA" id="ARBA00022605"/>
    </source>
</evidence>
<dbReference type="PROSITE" id="PS00886">
    <property type="entry name" value="ILVD_EDD_1"/>
    <property type="match status" value="1"/>
</dbReference>
<comment type="function">
    <text evidence="15">Functions in the biosynthesis of branched-chain amino acids. Catalyzes the dehydration of (2R,3R)-2,3-dihydroxy-3-methylpentanoate (2,3-dihydroxy-3-methylvalerate) into 2-oxo-3-methylpentanoate (2-oxo-3-methylvalerate) and of (2R)-2,3-dihydroxy-3-methylbutanoate (2,3-dihydroxyisovalerate) into 2-oxo-3-methylbutanoate (2-oxoisovalerate), the penultimate precursor to L-isoleucine and L-valine, respectively.</text>
</comment>
<evidence type="ECO:0000256" key="6">
    <source>
        <dbReference type="ARBA" id="ARBA00022842"/>
    </source>
</evidence>